<comment type="caution">
    <text evidence="5">The sequence shown here is derived from an EMBL/GenBank/DDBJ whole genome shotgun (WGS) entry which is preliminary data.</text>
</comment>
<evidence type="ECO:0000256" key="3">
    <source>
        <dbReference type="PROSITE-ProRule" id="PRU01240"/>
    </source>
</evidence>
<dbReference type="Proteomes" id="UP000652761">
    <property type="component" value="Unassembled WGS sequence"/>
</dbReference>
<dbReference type="GO" id="GO:0006508">
    <property type="term" value="P:proteolysis"/>
    <property type="evidence" value="ECO:0007669"/>
    <property type="project" value="InterPro"/>
</dbReference>
<dbReference type="SUPFAM" id="SSF52743">
    <property type="entry name" value="Subtilisin-like"/>
    <property type="match status" value="1"/>
</dbReference>
<evidence type="ECO:0000259" key="4">
    <source>
        <dbReference type="Pfam" id="PF00082"/>
    </source>
</evidence>
<dbReference type="GO" id="GO:0004252">
    <property type="term" value="F:serine-type endopeptidase activity"/>
    <property type="evidence" value="ECO:0007669"/>
    <property type="project" value="InterPro"/>
</dbReference>
<accession>A0A843TSI1</accession>
<evidence type="ECO:0000256" key="2">
    <source>
        <dbReference type="ARBA" id="ARBA00022729"/>
    </source>
</evidence>
<sequence length="157" mass="16091">MDAVVADGVDVMSLSLAGEPEPLHSNMIAVIAFGVIKKGVFISCAAGNDGPDEKSVTNGAPWILTVAASTMNRSLEANVKLGNGSKFHGQSAFHPPGSRMGCSPWPSPTLTCPMTATDRRLLQATTVTPDVVVAADDSGNYRTVAPAVVGGVLAKGE</sequence>
<comment type="caution">
    <text evidence="3">Lacks conserved residue(s) required for the propagation of feature annotation.</text>
</comment>
<dbReference type="InterPro" id="IPR000209">
    <property type="entry name" value="Peptidase_S8/S53_dom"/>
</dbReference>
<dbReference type="Gene3D" id="3.50.30.30">
    <property type="match status" value="1"/>
</dbReference>
<organism evidence="5 6">
    <name type="scientific">Colocasia esculenta</name>
    <name type="common">Wild taro</name>
    <name type="synonym">Arum esculentum</name>
    <dbReference type="NCBI Taxonomy" id="4460"/>
    <lineage>
        <taxon>Eukaryota</taxon>
        <taxon>Viridiplantae</taxon>
        <taxon>Streptophyta</taxon>
        <taxon>Embryophyta</taxon>
        <taxon>Tracheophyta</taxon>
        <taxon>Spermatophyta</taxon>
        <taxon>Magnoliopsida</taxon>
        <taxon>Liliopsida</taxon>
        <taxon>Araceae</taxon>
        <taxon>Aroideae</taxon>
        <taxon>Colocasieae</taxon>
        <taxon>Colocasia</taxon>
    </lineage>
</organism>
<dbReference type="PROSITE" id="PS51892">
    <property type="entry name" value="SUBTILASE"/>
    <property type="match status" value="1"/>
</dbReference>
<reference evidence="5" key="1">
    <citation type="submission" date="2017-07" db="EMBL/GenBank/DDBJ databases">
        <title>Taro Niue Genome Assembly and Annotation.</title>
        <authorList>
            <person name="Atibalentja N."/>
            <person name="Keating K."/>
            <person name="Fields C.J."/>
        </authorList>
    </citation>
    <scope>NUCLEOTIDE SEQUENCE</scope>
    <source>
        <strain evidence="5">Niue_2</strain>
        <tissue evidence="5">Leaf</tissue>
    </source>
</reference>
<dbReference type="InterPro" id="IPR036852">
    <property type="entry name" value="Peptidase_S8/S53_dom_sf"/>
</dbReference>
<protein>
    <recommendedName>
        <fullName evidence="4">Peptidase S8/S53 domain-containing protein</fullName>
    </recommendedName>
</protein>
<dbReference type="PANTHER" id="PTHR10795">
    <property type="entry name" value="PROPROTEIN CONVERTASE SUBTILISIN/KEXIN"/>
    <property type="match status" value="1"/>
</dbReference>
<evidence type="ECO:0000313" key="5">
    <source>
        <dbReference type="EMBL" id="MQL72917.1"/>
    </source>
</evidence>
<evidence type="ECO:0000313" key="6">
    <source>
        <dbReference type="Proteomes" id="UP000652761"/>
    </source>
</evidence>
<dbReference type="Pfam" id="PF00082">
    <property type="entry name" value="Peptidase_S8"/>
    <property type="match status" value="1"/>
</dbReference>
<keyword evidence="2" id="KW-0732">Signal</keyword>
<comment type="similarity">
    <text evidence="1 3">Belongs to the peptidase S8 family.</text>
</comment>
<feature type="domain" description="Peptidase S8/S53" evidence="4">
    <location>
        <begin position="4"/>
        <end position="106"/>
    </location>
</feature>
<name>A0A843TSI1_COLES</name>
<gene>
    <name evidence="5" type="ORF">Taro_005278</name>
</gene>
<dbReference type="InterPro" id="IPR045051">
    <property type="entry name" value="SBT"/>
</dbReference>
<keyword evidence="6" id="KW-1185">Reference proteome</keyword>
<dbReference type="EMBL" id="NMUH01000146">
    <property type="protein sequence ID" value="MQL72917.1"/>
    <property type="molecule type" value="Genomic_DNA"/>
</dbReference>
<dbReference type="OrthoDB" id="784830at2759"/>
<dbReference type="AlphaFoldDB" id="A0A843TSI1"/>
<evidence type="ECO:0000256" key="1">
    <source>
        <dbReference type="ARBA" id="ARBA00011073"/>
    </source>
</evidence>
<proteinExistence type="inferred from homology"/>
<dbReference type="Gene3D" id="3.40.50.200">
    <property type="entry name" value="Peptidase S8/S53 domain"/>
    <property type="match status" value="1"/>
</dbReference>